<organism evidence="1 2">
    <name type="scientific">Gordonia terrae</name>
    <dbReference type="NCBI Taxonomy" id="2055"/>
    <lineage>
        <taxon>Bacteria</taxon>
        <taxon>Bacillati</taxon>
        <taxon>Actinomycetota</taxon>
        <taxon>Actinomycetes</taxon>
        <taxon>Mycobacteriales</taxon>
        <taxon>Gordoniaceae</taxon>
        <taxon>Gordonia</taxon>
    </lineage>
</organism>
<comment type="caution">
    <text evidence="1">The sequence shown here is derived from an EMBL/GenBank/DDBJ whole genome shotgun (WGS) entry which is preliminary data.</text>
</comment>
<dbReference type="RefSeq" id="WP_101822050.1">
    <property type="nucleotide sequence ID" value="NZ_PKJC01000023.1"/>
</dbReference>
<protein>
    <submittedName>
        <fullName evidence="1">Uncharacterized protein</fullName>
    </submittedName>
</protein>
<evidence type="ECO:0000313" key="1">
    <source>
        <dbReference type="EMBL" id="PKZ63560.1"/>
    </source>
</evidence>
<dbReference type="AlphaFoldDB" id="A0A2I1R360"/>
<proteinExistence type="predicted"/>
<evidence type="ECO:0000313" key="2">
    <source>
        <dbReference type="Proteomes" id="UP000234662"/>
    </source>
</evidence>
<dbReference type="EMBL" id="PKJC01000023">
    <property type="protein sequence ID" value="PKZ63560.1"/>
    <property type="molecule type" value="Genomic_DNA"/>
</dbReference>
<dbReference type="Proteomes" id="UP000234662">
    <property type="component" value="Unassembled WGS sequence"/>
</dbReference>
<sequence>MSSAEAGRARSNGIWTWETDYLPMWQALWGGRSSKAVTDEELAETLGRSISAVRKRARELTAAGSCFAGGGLPGMRKTKRLSVEQFRAAVHTYCHSEGIPLWDNRADQKLRAAWAAGWPTLAQLGSLVGATEQQVVNRLIALGLAQGVVEAADHLGATPGGPVEVNARLGRAHTDTAVWVLVVIDPDDDAIEVTTHTDERTLTRHAQTATRALGPRARWHISENVAGETHARTHRTGTGIVSAPRLDIA</sequence>
<reference evidence="1 2" key="1">
    <citation type="submission" date="2017-12" db="EMBL/GenBank/DDBJ databases">
        <title>Phylogenetic diversity of female urinary microbiome.</title>
        <authorList>
            <person name="Thomas-White K."/>
            <person name="Wolfe A.J."/>
        </authorList>
    </citation>
    <scope>NUCLEOTIDE SEQUENCE [LARGE SCALE GENOMIC DNA]</scope>
    <source>
        <strain evidence="1 2">UMB0777</strain>
    </source>
</reference>
<accession>A0A2I1R360</accession>
<gene>
    <name evidence="1" type="ORF">CYJ73_21085</name>
</gene>
<name>A0A2I1R360_9ACTN</name>